<feature type="domain" description="THAP-type" evidence="7">
    <location>
        <begin position="1"/>
        <end position="91"/>
    </location>
</feature>
<dbReference type="PANTHER" id="PTHR23080:SF63">
    <property type="entry name" value="TICK TRANSPOSON"/>
    <property type="match status" value="1"/>
</dbReference>
<evidence type="ECO:0000256" key="3">
    <source>
        <dbReference type="ARBA" id="ARBA00022771"/>
    </source>
</evidence>
<dbReference type="Proteomes" id="UP001164746">
    <property type="component" value="Chromosome 5"/>
</dbReference>
<dbReference type="InterPro" id="IPR006612">
    <property type="entry name" value="THAP_Znf"/>
</dbReference>
<keyword evidence="2" id="KW-0479">Metal-binding</keyword>
<dbReference type="InterPro" id="IPR027805">
    <property type="entry name" value="Transposase_HTH_dom"/>
</dbReference>
<protein>
    <recommendedName>
        <fullName evidence="7">THAP-type domain-containing protein</fullName>
    </recommendedName>
</protein>
<reference evidence="8" key="1">
    <citation type="submission" date="2022-11" db="EMBL/GenBank/DDBJ databases">
        <title>Centuries of genome instability and evolution in soft-shell clam transmissible cancer (bioRxiv).</title>
        <authorList>
            <person name="Hart S.F.M."/>
            <person name="Yonemitsu M.A."/>
            <person name="Giersch R.M."/>
            <person name="Beal B.F."/>
            <person name="Arriagada G."/>
            <person name="Davis B.W."/>
            <person name="Ostrander E.A."/>
            <person name="Goff S.P."/>
            <person name="Metzger M.J."/>
        </authorList>
    </citation>
    <scope>NUCLEOTIDE SEQUENCE</scope>
    <source>
        <strain evidence="8">MELC-2E11</strain>
        <tissue evidence="8">Siphon/mantle</tissue>
    </source>
</reference>
<dbReference type="PROSITE" id="PS50950">
    <property type="entry name" value="ZF_THAP"/>
    <property type="match status" value="1"/>
</dbReference>
<evidence type="ECO:0000259" key="7">
    <source>
        <dbReference type="PROSITE" id="PS50950"/>
    </source>
</evidence>
<comment type="cofactor">
    <cofactor evidence="1">
        <name>a divalent metal cation</name>
        <dbReference type="ChEBI" id="CHEBI:60240"/>
    </cofactor>
</comment>
<gene>
    <name evidence="8" type="ORF">MAR_021791</name>
</gene>
<name>A0ABY7EBV6_MYAAR</name>
<evidence type="ECO:0000313" key="8">
    <source>
        <dbReference type="EMBL" id="WAR06422.1"/>
    </source>
</evidence>
<evidence type="ECO:0000256" key="2">
    <source>
        <dbReference type="ARBA" id="ARBA00022723"/>
    </source>
</evidence>
<keyword evidence="3 6" id="KW-0863">Zinc-finger</keyword>
<accession>A0ABY7EBV6</accession>
<dbReference type="SUPFAM" id="SSF57716">
    <property type="entry name" value="Glucocorticoid receptor-like (DNA-binding domain)"/>
    <property type="match status" value="1"/>
</dbReference>
<keyword evidence="5 6" id="KW-0238">DNA-binding</keyword>
<evidence type="ECO:0000256" key="6">
    <source>
        <dbReference type="PROSITE-ProRule" id="PRU00309"/>
    </source>
</evidence>
<dbReference type="EMBL" id="CP111016">
    <property type="protein sequence ID" value="WAR06422.1"/>
    <property type="molecule type" value="Genomic_DNA"/>
</dbReference>
<keyword evidence="9" id="KW-1185">Reference proteome</keyword>
<dbReference type="InterPro" id="IPR027806">
    <property type="entry name" value="HARBI1_dom"/>
</dbReference>
<dbReference type="Pfam" id="PF05485">
    <property type="entry name" value="THAP"/>
    <property type="match status" value="1"/>
</dbReference>
<dbReference type="Pfam" id="PF13359">
    <property type="entry name" value="DDE_Tnp_4"/>
    <property type="match status" value="1"/>
</dbReference>
<dbReference type="Pfam" id="PF13613">
    <property type="entry name" value="HTH_Tnp_4"/>
    <property type="match status" value="1"/>
</dbReference>
<evidence type="ECO:0000256" key="4">
    <source>
        <dbReference type="ARBA" id="ARBA00022833"/>
    </source>
</evidence>
<dbReference type="SMART" id="SM00980">
    <property type="entry name" value="THAP"/>
    <property type="match status" value="1"/>
</dbReference>
<keyword evidence="4" id="KW-0862">Zinc</keyword>
<evidence type="ECO:0000256" key="1">
    <source>
        <dbReference type="ARBA" id="ARBA00001968"/>
    </source>
</evidence>
<proteinExistence type="predicted"/>
<evidence type="ECO:0000313" key="9">
    <source>
        <dbReference type="Proteomes" id="UP001164746"/>
    </source>
</evidence>
<organism evidence="8 9">
    <name type="scientific">Mya arenaria</name>
    <name type="common">Soft-shell clam</name>
    <dbReference type="NCBI Taxonomy" id="6604"/>
    <lineage>
        <taxon>Eukaryota</taxon>
        <taxon>Metazoa</taxon>
        <taxon>Spiralia</taxon>
        <taxon>Lophotrochozoa</taxon>
        <taxon>Mollusca</taxon>
        <taxon>Bivalvia</taxon>
        <taxon>Autobranchia</taxon>
        <taxon>Heteroconchia</taxon>
        <taxon>Euheterodonta</taxon>
        <taxon>Imparidentia</taxon>
        <taxon>Neoheterodontei</taxon>
        <taxon>Myida</taxon>
        <taxon>Myoidea</taxon>
        <taxon>Myidae</taxon>
        <taxon>Mya</taxon>
    </lineage>
</organism>
<dbReference type="PANTHER" id="PTHR23080">
    <property type="entry name" value="THAP DOMAIN PROTEIN"/>
    <property type="match status" value="1"/>
</dbReference>
<evidence type="ECO:0000256" key="5">
    <source>
        <dbReference type="ARBA" id="ARBA00023125"/>
    </source>
</evidence>
<sequence length="351" mass="40664">MVLKCSIYGCNHRKDREKDLQYYRLPAVITNQGAEWEKLTADRRREWLARINQDFSTKNLTNVRICSTHFISGKKADLHDRLNPDWAPSIGLRGAQILAEPEETPSVSRYNRIKNRTQRRLYSEEIRGDEIDSVIEDFDDVNVNSKFVSTVFVEDDDKVKQLTGINTYAVLMVVFEYLANFLPCSESLSKFEIFIMTLMRLRLNLSSMFIAYLFQVSQSTVSRLFSSTIDAMYERLHPSIYWPARETLEKTMPMQFRKHFGRKCAVIIDSFTRGQNQLSAADIETTRKLANVRIHVERVIGLVRQKYTFLNGVIPIRFLMQKDENDVSTIDKIALICCALINFNDSIVAVD</sequence>